<comment type="caution">
    <text evidence="15">The sequence shown here is derived from an EMBL/GenBank/DDBJ whole genome shotgun (WGS) entry which is preliminary data.</text>
</comment>
<dbReference type="Gene3D" id="2.70.170.10">
    <property type="entry name" value="Neurotransmitter-gated ion-channel ligand-binding domain"/>
    <property type="match status" value="1"/>
</dbReference>
<feature type="transmembrane region" description="Helical" evidence="11">
    <location>
        <begin position="335"/>
        <end position="357"/>
    </location>
</feature>
<feature type="signal peptide" evidence="11">
    <location>
        <begin position="1"/>
        <end position="36"/>
    </location>
</feature>
<feature type="domain" description="Neurotransmitter-gated ion-channel ligand-binding" evidence="13">
    <location>
        <begin position="54"/>
        <end position="268"/>
    </location>
</feature>
<dbReference type="NCBIfam" id="TIGR00860">
    <property type="entry name" value="LIC"/>
    <property type="match status" value="1"/>
</dbReference>
<feature type="domain" description="Neurotransmitter-gated ion-channel transmembrane" evidence="14">
    <location>
        <begin position="277"/>
        <end position="615"/>
    </location>
</feature>
<keyword evidence="10 11" id="KW-0407">Ion channel</keyword>
<dbReference type="InterPro" id="IPR006029">
    <property type="entry name" value="Neurotrans-gated_channel_TM"/>
</dbReference>
<dbReference type="EMBL" id="MTYJ01000015">
    <property type="protein sequence ID" value="OQV22923.1"/>
    <property type="molecule type" value="Genomic_DNA"/>
</dbReference>
<proteinExistence type="inferred from homology"/>
<keyword evidence="7 11" id="KW-1133">Transmembrane helix</keyword>
<keyword evidence="4" id="KW-1003">Cell membrane</keyword>
<sequence>MDIIIISSLTYHRQRTILSTALLVVLSFYLPHAADATNKGATNPQQQSKPKRNLLDIVLENYDLDKWPTFHEDDGDGNVTGEPTVNTVWVDVMFISSINVEAMDLTIDMYLNQKWNDKRLKFSKSVSRRRLHLKTVDQMRRIWSPDTYIVNAKQANFHHITTENRVVYISGNGDVFYSARITAKIACEMKFHSFPMDNQECMLHLASYAYTVDILQMIWLPEGPVSYKQDMDLNQFHLTNVSTSVTCVDMYPDGGFPCLKIYFKFERRVAHHLIQTFLPTVLIVTISWVSFYIQADAVPARISLGITTLLTMITLNSGTKQGLPPVSYVKAIDVWMGVCTFFVFSAIWEYVVVCILVRRPLGCQRHSPYHHPSNLPRHSSLLTARGGGSGGGGASQNHLEHSPNRFLRSSVTSSLIIPNVHAQDCGTDEGVAMEHLTSFSRHTEMANSNIDRAAAYGTARARLASLRQPEKETGKEKEYGSSNNNHHSASLKHLHHLKEIEMQMRSHHERAASTPNASDHARGGDQGEGGGRGLKVVWEPRTISCPGLETGEEQEFHLQTSPSAEQVVSRKKKKIKIQCICTSQARSAQERSKRVDIIARVAYPFMFLFFNLLYWPYYLYWSVAEPTFSNSM</sequence>
<evidence type="ECO:0000256" key="12">
    <source>
        <dbReference type="SAM" id="MobiDB-lite"/>
    </source>
</evidence>
<dbReference type="GO" id="GO:0005886">
    <property type="term" value="C:plasma membrane"/>
    <property type="evidence" value="ECO:0007669"/>
    <property type="project" value="UniProtKB-SubCell"/>
</dbReference>
<dbReference type="PROSITE" id="PS00236">
    <property type="entry name" value="NEUROTR_ION_CHANNEL"/>
    <property type="match status" value="1"/>
</dbReference>
<gene>
    <name evidence="15" type="ORF">BV898_03349</name>
</gene>
<keyword evidence="5 11" id="KW-0812">Transmembrane</keyword>
<dbReference type="CDD" id="cd19049">
    <property type="entry name" value="LGIC_TM_anion"/>
    <property type="match status" value="1"/>
</dbReference>
<keyword evidence="15" id="KW-0675">Receptor</keyword>
<dbReference type="OrthoDB" id="8175758at2759"/>
<evidence type="ECO:0000256" key="9">
    <source>
        <dbReference type="ARBA" id="ARBA00023136"/>
    </source>
</evidence>
<name>A0A1W0X604_HYPEX</name>
<reference evidence="16" key="1">
    <citation type="submission" date="2017-01" db="EMBL/GenBank/DDBJ databases">
        <title>Comparative genomics of anhydrobiosis in the tardigrade Hypsibius dujardini.</title>
        <authorList>
            <person name="Yoshida Y."/>
            <person name="Koutsovoulos G."/>
            <person name="Laetsch D."/>
            <person name="Stevens L."/>
            <person name="Kumar S."/>
            <person name="Horikawa D."/>
            <person name="Ishino K."/>
            <person name="Komine S."/>
            <person name="Tomita M."/>
            <person name="Blaxter M."/>
            <person name="Arakawa K."/>
        </authorList>
    </citation>
    <scope>NUCLEOTIDE SEQUENCE [LARGE SCALE GENOMIC DNA]</scope>
    <source>
        <strain evidence="16">Z151</strain>
    </source>
</reference>
<evidence type="ECO:0000256" key="3">
    <source>
        <dbReference type="ARBA" id="ARBA00022448"/>
    </source>
</evidence>
<keyword evidence="8 11" id="KW-0406">Ion transport</keyword>
<feature type="chain" id="PRO_5022253738" evidence="11">
    <location>
        <begin position="37"/>
        <end position="632"/>
    </location>
</feature>
<dbReference type="PRINTS" id="PR00252">
    <property type="entry name" value="NRIONCHANNEL"/>
</dbReference>
<dbReference type="GO" id="GO:0005230">
    <property type="term" value="F:extracellular ligand-gated monoatomic ion channel activity"/>
    <property type="evidence" value="ECO:0007669"/>
    <property type="project" value="InterPro"/>
</dbReference>
<keyword evidence="3 11" id="KW-0813">Transport</keyword>
<dbReference type="Proteomes" id="UP000192578">
    <property type="component" value="Unassembled WGS sequence"/>
</dbReference>
<evidence type="ECO:0000256" key="1">
    <source>
        <dbReference type="ARBA" id="ARBA00004141"/>
    </source>
</evidence>
<dbReference type="InterPro" id="IPR006201">
    <property type="entry name" value="Neur_channel"/>
</dbReference>
<feature type="compositionally biased region" description="Gly residues" evidence="12">
    <location>
        <begin position="385"/>
        <end position="394"/>
    </location>
</feature>
<protein>
    <submittedName>
        <fullName evidence="15">Glycine receptor subunit alpha-2</fullName>
    </submittedName>
</protein>
<dbReference type="Gene3D" id="1.20.58.390">
    <property type="entry name" value="Neurotransmitter-gated ion-channel transmembrane domain"/>
    <property type="match status" value="2"/>
</dbReference>
<dbReference type="InterPro" id="IPR036719">
    <property type="entry name" value="Neuro-gated_channel_TM_sf"/>
</dbReference>
<dbReference type="SUPFAM" id="SSF90112">
    <property type="entry name" value="Neurotransmitter-gated ion-channel transmembrane pore"/>
    <property type="match status" value="1"/>
</dbReference>
<keyword evidence="9 11" id="KW-0472">Membrane</keyword>
<dbReference type="SUPFAM" id="SSF63712">
    <property type="entry name" value="Nicotinic receptor ligand binding domain-like"/>
    <property type="match status" value="1"/>
</dbReference>
<evidence type="ECO:0000256" key="4">
    <source>
        <dbReference type="ARBA" id="ARBA00022475"/>
    </source>
</evidence>
<evidence type="ECO:0000256" key="5">
    <source>
        <dbReference type="ARBA" id="ARBA00022692"/>
    </source>
</evidence>
<feature type="transmembrane region" description="Helical" evidence="11">
    <location>
        <begin position="273"/>
        <end position="291"/>
    </location>
</feature>
<accession>A0A1W0X604</accession>
<dbReference type="Pfam" id="PF02931">
    <property type="entry name" value="Neur_chan_LBD"/>
    <property type="match status" value="1"/>
</dbReference>
<dbReference type="CDD" id="cd18987">
    <property type="entry name" value="LGIC_ECD_anion"/>
    <property type="match status" value="1"/>
</dbReference>
<feature type="region of interest" description="Disordered" evidence="12">
    <location>
        <begin position="374"/>
        <end position="400"/>
    </location>
</feature>
<dbReference type="InterPro" id="IPR018000">
    <property type="entry name" value="Neurotransmitter_ion_chnl_CS"/>
</dbReference>
<evidence type="ECO:0000256" key="8">
    <source>
        <dbReference type="ARBA" id="ARBA00023065"/>
    </source>
</evidence>
<dbReference type="InterPro" id="IPR036734">
    <property type="entry name" value="Neur_chan_lig-bd_sf"/>
</dbReference>
<evidence type="ECO:0000259" key="13">
    <source>
        <dbReference type="Pfam" id="PF02931"/>
    </source>
</evidence>
<dbReference type="InterPro" id="IPR006028">
    <property type="entry name" value="GABAA/Glycine_rcpt"/>
</dbReference>
<evidence type="ECO:0000256" key="6">
    <source>
        <dbReference type="ARBA" id="ARBA00022729"/>
    </source>
</evidence>
<evidence type="ECO:0000313" key="15">
    <source>
        <dbReference type="EMBL" id="OQV22923.1"/>
    </source>
</evidence>
<dbReference type="InterPro" id="IPR038050">
    <property type="entry name" value="Neuro_actylchol_rec"/>
</dbReference>
<dbReference type="GO" id="GO:0004888">
    <property type="term" value="F:transmembrane signaling receptor activity"/>
    <property type="evidence" value="ECO:0007669"/>
    <property type="project" value="InterPro"/>
</dbReference>
<feature type="compositionally biased region" description="Basic and acidic residues" evidence="12">
    <location>
        <begin position="468"/>
        <end position="479"/>
    </location>
</feature>
<evidence type="ECO:0000256" key="10">
    <source>
        <dbReference type="ARBA" id="ARBA00023303"/>
    </source>
</evidence>
<feature type="transmembrane region" description="Helical" evidence="11">
    <location>
        <begin position="298"/>
        <end position="315"/>
    </location>
</feature>
<evidence type="ECO:0000256" key="11">
    <source>
        <dbReference type="RuleBase" id="RU000687"/>
    </source>
</evidence>
<comment type="similarity">
    <text evidence="11">Belongs to the ligand-gated ion channel (TC 1.A.9) family.</text>
</comment>
<dbReference type="PANTHER" id="PTHR18945">
    <property type="entry name" value="NEUROTRANSMITTER GATED ION CHANNEL"/>
    <property type="match status" value="1"/>
</dbReference>
<evidence type="ECO:0000259" key="14">
    <source>
        <dbReference type="Pfam" id="PF02932"/>
    </source>
</evidence>
<dbReference type="PRINTS" id="PR00253">
    <property type="entry name" value="GABAARECEPTR"/>
</dbReference>
<feature type="region of interest" description="Disordered" evidence="12">
    <location>
        <begin position="504"/>
        <end position="533"/>
    </location>
</feature>
<dbReference type="AlphaFoldDB" id="A0A1W0X604"/>
<keyword evidence="16" id="KW-1185">Reference proteome</keyword>
<evidence type="ECO:0000313" key="16">
    <source>
        <dbReference type="Proteomes" id="UP000192578"/>
    </source>
</evidence>
<feature type="transmembrane region" description="Helical" evidence="11">
    <location>
        <begin position="601"/>
        <end position="620"/>
    </location>
</feature>
<evidence type="ECO:0000256" key="2">
    <source>
        <dbReference type="ARBA" id="ARBA00004236"/>
    </source>
</evidence>
<feature type="region of interest" description="Disordered" evidence="12">
    <location>
        <begin position="465"/>
        <end position="487"/>
    </location>
</feature>
<evidence type="ECO:0000256" key="7">
    <source>
        <dbReference type="ARBA" id="ARBA00022989"/>
    </source>
</evidence>
<comment type="subcellular location">
    <subcellularLocation>
        <location evidence="2">Cell membrane</location>
    </subcellularLocation>
    <subcellularLocation>
        <location evidence="1">Membrane</location>
        <topology evidence="1">Multi-pass membrane protein</topology>
    </subcellularLocation>
</comment>
<dbReference type="InterPro" id="IPR006202">
    <property type="entry name" value="Neur_chan_lig-bd"/>
</dbReference>
<dbReference type="Pfam" id="PF02932">
    <property type="entry name" value="Neur_chan_memb"/>
    <property type="match status" value="1"/>
</dbReference>
<organism evidence="15 16">
    <name type="scientific">Hypsibius exemplaris</name>
    <name type="common">Freshwater tardigrade</name>
    <dbReference type="NCBI Taxonomy" id="2072580"/>
    <lineage>
        <taxon>Eukaryota</taxon>
        <taxon>Metazoa</taxon>
        <taxon>Ecdysozoa</taxon>
        <taxon>Tardigrada</taxon>
        <taxon>Eutardigrada</taxon>
        <taxon>Parachela</taxon>
        <taxon>Hypsibioidea</taxon>
        <taxon>Hypsibiidae</taxon>
        <taxon>Hypsibius</taxon>
    </lineage>
</organism>
<keyword evidence="6 11" id="KW-0732">Signal</keyword>